<evidence type="ECO:0000313" key="2">
    <source>
        <dbReference type="Proteomes" id="UP001244297"/>
    </source>
</evidence>
<dbReference type="GO" id="GO:0016740">
    <property type="term" value="F:transferase activity"/>
    <property type="evidence" value="ECO:0007669"/>
    <property type="project" value="UniProtKB-KW"/>
</dbReference>
<dbReference type="Proteomes" id="UP001244297">
    <property type="component" value="Unassembled WGS sequence"/>
</dbReference>
<protein>
    <submittedName>
        <fullName evidence="1">Glycosyl transferase</fullName>
    </submittedName>
</protein>
<keyword evidence="1" id="KW-0808">Transferase</keyword>
<gene>
    <name evidence="1" type="ORF">QWZ18_30895</name>
</gene>
<dbReference type="EMBL" id="JAUFPT010000126">
    <property type="protein sequence ID" value="MDN3574991.1"/>
    <property type="molecule type" value="Genomic_DNA"/>
</dbReference>
<proteinExistence type="predicted"/>
<keyword evidence="2" id="KW-1185">Reference proteome</keyword>
<name>A0ABT8AZU7_9HYPH</name>
<feature type="non-terminal residue" evidence="1">
    <location>
        <position position="191"/>
    </location>
</feature>
<reference evidence="2" key="1">
    <citation type="journal article" date="2019" name="Int. J. Syst. Evol. Microbiol.">
        <title>The Global Catalogue of Microorganisms (GCM) 10K type strain sequencing project: providing services to taxonomists for standard genome sequencing and annotation.</title>
        <authorList>
            <consortium name="The Broad Institute Genomics Platform"/>
            <consortium name="The Broad Institute Genome Sequencing Center for Infectious Disease"/>
            <person name="Wu L."/>
            <person name="Ma J."/>
        </authorList>
    </citation>
    <scope>NUCLEOTIDE SEQUENCE [LARGE SCALE GENOMIC DNA]</scope>
    <source>
        <strain evidence="2">CECT 7806</strain>
    </source>
</reference>
<accession>A0ABT8AZU7</accession>
<sequence length="191" mass="21642">QFDHGFYRARYGLAEAADAVRDYCDTGWRKGRNPRPDFNGWAYRAHHPYVEATGIAPFVHFLATALLRGDDVSDAGFHPRYGTMPSAEDAELFEQARLIEPLFDAPWYLRRYPDTCGFENGPVIHFLSHGQEEDRDPSKAFSTRFYRRAYGHLLAPGESPFLHYVRTGRSAGLMAAPEDLGTYPPMDAPEP</sequence>
<evidence type="ECO:0000313" key="1">
    <source>
        <dbReference type="EMBL" id="MDN3574991.1"/>
    </source>
</evidence>
<comment type="caution">
    <text evidence="1">The sequence shown here is derived from an EMBL/GenBank/DDBJ whole genome shotgun (WGS) entry which is preliminary data.</text>
</comment>
<feature type="non-terminal residue" evidence="1">
    <location>
        <position position="1"/>
    </location>
</feature>
<organism evidence="1 2">
    <name type="scientific">Methylobacterium longum</name>
    <dbReference type="NCBI Taxonomy" id="767694"/>
    <lineage>
        <taxon>Bacteria</taxon>
        <taxon>Pseudomonadati</taxon>
        <taxon>Pseudomonadota</taxon>
        <taxon>Alphaproteobacteria</taxon>
        <taxon>Hyphomicrobiales</taxon>
        <taxon>Methylobacteriaceae</taxon>
        <taxon>Methylobacterium</taxon>
    </lineage>
</organism>